<evidence type="ECO:0000313" key="2">
    <source>
        <dbReference type="Proteomes" id="UP001214629"/>
    </source>
</evidence>
<dbReference type="Proteomes" id="UP001214629">
    <property type="component" value="Chromosome"/>
</dbReference>
<evidence type="ECO:0000313" key="1">
    <source>
        <dbReference type="EMBL" id="WFG96224.1"/>
    </source>
</evidence>
<organism evidence="1 2">
    <name type="scientific">Spiroplasma citri</name>
    <dbReference type="NCBI Taxonomy" id="2133"/>
    <lineage>
        <taxon>Bacteria</taxon>
        <taxon>Bacillati</taxon>
        <taxon>Mycoplasmatota</taxon>
        <taxon>Mollicutes</taxon>
        <taxon>Entomoplasmatales</taxon>
        <taxon>Spiroplasmataceae</taxon>
        <taxon>Spiroplasma</taxon>
    </lineage>
</organism>
<dbReference type="AlphaFoldDB" id="A0AAX3SY86"/>
<sequence length="58" mass="6964">MILEIKNIKKISTNIWNFGYHGLGYAFWIIRPQSNKENSGYDNNGRWFLSRKIEFKLI</sequence>
<keyword evidence="2" id="KW-1185">Reference proteome</keyword>
<dbReference type="GeneID" id="79946514"/>
<reference evidence="1 2" key="1">
    <citation type="submission" date="2022-04" db="EMBL/GenBank/DDBJ databases">
        <title>Whole genome of Spiroplasma citri.</title>
        <authorList>
            <person name="Khanchezar A."/>
            <person name="Izadpanah K."/>
            <person name="Taghavi M."/>
            <person name="Ghorbani A."/>
            <person name="Beven L."/>
        </authorList>
    </citation>
    <scope>NUCLEOTIDE SEQUENCE [LARGE SCALE GENOMIC DNA]</scope>
    <source>
        <strain evidence="1 2">D4</strain>
    </source>
</reference>
<protein>
    <recommendedName>
        <fullName evidence="3">Plectrovirus-related protein</fullName>
    </recommendedName>
</protein>
<dbReference type="EMBL" id="CP096246">
    <property type="protein sequence ID" value="WFG96224.1"/>
    <property type="molecule type" value="Genomic_DNA"/>
</dbReference>
<name>A0AAX3SY86_SPICI</name>
<evidence type="ECO:0008006" key="3">
    <source>
        <dbReference type="Google" id="ProtNLM"/>
    </source>
</evidence>
<gene>
    <name evidence="1" type="ORF">M0C40_09115</name>
</gene>
<dbReference type="RefSeq" id="WP_237237926.1">
    <property type="nucleotide sequence ID" value="NZ_CP013197.1"/>
</dbReference>
<accession>A0AAX3SY86</accession>
<proteinExistence type="predicted"/>